<dbReference type="AlphaFoldDB" id="A0A2S9Q0X0"/>
<dbReference type="Proteomes" id="UP000239322">
    <property type="component" value="Unassembled WGS sequence"/>
</dbReference>
<comment type="caution">
    <text evidence="1">The sequence shown here is derived from an EMBL/GenBank/DDBJ whole genome shotgun (WGS) entry which is preliminary data.</text>
</comment>
<reference evidence="1 2" key="1">
    <citation type="submission" date="2018-03" db="EMBL/GenBank/DDBJ databases">
        <title>Novel Streptomyces sp. from soil.</title>
        <authorList>
            <person name="Tan G.Y.A."/>
            <person name="Lee Z.Y."/>
        </authorList>
    </citation>
    <scope>NUCLEOTIDE SEQUENCE [LARGE SCALE GENOMIC DNA]</scope>
    <source>
        <strain evidence="1 2">ST5x</strain>
    </source>
</reference>
<sequence length="60" mass="6231">MLWVSSEASSGDSLGLSFADVPQGQCALSLDVIDGGKGLCASDDPDLSCGLDVRFTRPNR</sequence>
<keyword evidence="2" id="KW-1185">Reference proteome</keyword>
<accession>A0A2S9Q0X0</accession>
<protein>
    <submittedName>
        <fullName evidence="1">Uncharacterized protein</fullName>
    </submittedName>
</protein>
<organism evidence="1 2">
    <name type="scientific">Streptomyces solincola</name>
    <dbReference type="NCBI Taxonomy" id="2100817"/>
    <lineage>
        <taxon>Bacteria</taxon>
        <taxon>Bacillati</taxon>
        <taxon>Actinomycetota</taxon>
        <taxon>Actinomycetes</taxon>
        <taxon>Kitasatosporales</taxon>
        <taxon>Streptomycetaceae</taxon>
        <taxon>Streptomyces</taxon>
    </lineage>
</organism>
<dbReference type="EMBL" id="PVLV01000070">
    <property type="protein sequence ID" value="PRH80306.1"/>
    <property type="molecule type" value="Genomic_DNA"/>
</dbReference>
<evidence type="ECO:0000313" key="1">
    <source>
        <dbReference type="EMBL" id="PRH80306.1"/>
    </source>
</evidence>
<gene>
    <name evidence="1" type="ORF">C6N75_04920</name>
</gene>
<evidence type="ECO:0000313" key="2">
    <source>
        <dbReference type="Proteomes" id="UP000239322"/>
    </source>
</evidence>
<proteinExistence type="predicted"/>
<name>A0A2S9Q0X0_9ACTN</name>